<evidence type="ECO:0000256" key="7">
    <source>
        <dbReference type="SAM" id="MobiDB-lite"/>
    </source>
</evidence>
<feature type="binding site" evidence="6">
    <location>
        <position position="250"/>
    </location>
    <ligand>
        <name>Zn(2+)</name>
        <dbReference type="ChEBI" id="CHEBI:29105"/>
    </ligand>
</feature>
<feature type="binding site" evidence="6">
    <location>
        <position position="196"/>
    </location>
    <ligand>
        <name>Zn(2+)</name>
        <dbReference type="ChEBI" id="CHEBI:29105"/>
    </ligand>
</feature>
<sequence>MGRFINVLIKKSPFHSRFTSVRREVFFVFNLTIPKGGPDNKTSRRTSMQTNLIIGLLALNLTACASFTSHREPNQETKVTLKDGKGGVKEAPAQATSTGGEKEMTRVEVGSDAEAQAHATEVKEAVAAAAQHIQDTHGKAPREAGPVPAEKAFGWLKNGNTRFVRGTFRNDGASAADRRRVSALQRPHSAIYTCSDSRVSPEIVFDQKLGEIYVVRTGELILDKNVQESLEYSVGTLGTNLVVIMGSDSCGDLTAAEGLANELLERSAILRDAVTSGDVKIVKAVYHLEAGNVEFR</sequence>
<dbReference type="AlphaFoldDB" id="Q6MMA1"/>
<dbReference type="InterPro" id="IPR036874">
    <property type="entry name" value="Carbonic_anhydrase_sf"/>
</dbReference>
<proteinExistence type="inferred from homology"/>
<dbReference type="Proteomes" id="UP000008080">
    <property type="component" value="Chromosome"/>
</dbReference>
<dbReference type="GO" id="GO:0015976">
    <property type="term" value="P:carbon utilization"/>
    <property type="evidence" value="ECO:0007669"/>
    <property type="project" value="InterPro"/>
</dbReference>
<dbReference type="GO" id="GO:0008270">
    <property type="term" value="F:zinc ion binding"/>
    <property type="evidence" value="ECO:0007669"/>
    <property type="project" value="InterPro"/>
</dbReference>
<keyword evidence="4 8" id="KW-0456">Lyase</keyword>
<dbReference type="PANTHER" id="PTHR11002:SF79">
    <property type="entry name" value="CARBONIC ANHYDRASE 2"/>
    <property type="match status" value="1"/>
</dbReference>
<dbReference type="PROSITE" id="PS00704">
    <property type="entry name" value="PROK_CO2_ANHYDRASE_1"/>
    <property type="match status" value="1"/>
</dbReference>
<dbReference type="eggNOG" id="COG0288">
    <property type="taxonomic scope" value="Bacteria"/>
</dbReference>
<evidence type="ECO:0000256" key="3">
    <source>
        <dbReference type="ARBA" id="ARBA00022833"/>
    </source>
</evidence>
<dbReference type="Pfam" id="PF00484">
    <property type="entry name" value="Pro_CA"/>
    <property type="match status" value="1"/>
</dbReference>
<keyword evidence="6" id="KW-0479">Metal-binding</keyword>
<evidence type="ECO:0000256" key="4">
    <source>
        <dbReference type="ARBA" id="ARBA00023239"/>
    </source>
</evidence>
<protein>
    <recommendedName>
        <fullName evidence="2">carbonic anhydrase</fullName>
        <ecNumber evidence="2">4.2.1.1</ecNumber>
    </recommendedName>
</protein>
<feature type="binding site" evidence="6">
    <location>
        <position position="194"/>
    </location>
    <ligand>
        <name>Zn(2+)</name>
        <dbReference type="ChEBI" id="CHEBI:29105"/>
    </ligand>
</feature>
<evidence type="ECO:0000256" key="1">
    <source>
        <dbReference type="ARBA" id="ARBA00006217"/>
    </source>
</evidence>
<comment type="cofactor">
    <cofactor evidence="6">
        <name>Zn(2+)</name>
        <dbReference type="ChEBI" id="CHEBI:29105"/>
    </cofactor>
    <text evidence="6">Binds 1 zinc ion per subunit.</text>
</comment>
<name>Q6MMA1_BDEBA</name>
<keyword evidence="3 6" id="KW-0862">Zinc</keyword>
<dbReference type="GO" id="GO:0004089">
    <property type="term" value="F:carbonate dehydratase activity"/>
    <property type="evidence" value="ECO:0007669"/>
    <property type="project" value="UniProtKB-EC"/>
</dbReference>
<dbReference type="InterPro" id="IPR001765">
    <property type="entry name" value="Carbonic_anhydrase"/>
</dbReference>
<feature type="region of interest" description="Disordered" evidence="7">
    <location>
        <begin position="82"/>
        <end position="104"/>
    </location>
</feature>
<comment type="similarity">
    <text evidence="1">Belongs to the beta-class carbonic anhydrase family.</text>
</comment>
<evidence type="ECO:0000256" key="5">
    <source>
        <dbReference type="ARBA" id="ARBA00048348"/>
    </source>
</evidence>
<evidence type="ECO:0000256" key="6">
    <source>
        <dbReference type="PIRSR" id="PIRSR601765-1"/>
    </source>
</evidence>
<dbReference type="HOGENOM" id="CLU_938979_0_0_7"/>
<comment type="catalytic activity">
    <reaction evidence="5">
        <text>hydrogencarbonate + H(+) = CO2 + H2O</text>
        <dbReference type="Rhea" id="RHEA:10748"/>
        <dbReference type="ChEBI" id="CHEBI:15377"/>
        <dbReference type="ChEBI" id="CHEBI:15378"/>
        <dbReference type="ChEBI" id="CHEBI:16526"/>
        <dbReference type="ChEBI" id="CHEBI:17544"/>
        <dbReference type="EC" id="4.2.1.1"/>
    </reaction>
</comment>
<gene>
    <name evidence="8" type="ordered locus">Bd1735</name>
</gene>
<keyword evidence="9" id="KW-1185">Reference proteome</keyword>
<dbReference type="EMBL" id="BX842650">
    <property type="protein sequence ID" value="CAE79604.1"/>
    <property type="molecule type" value="Genomic_DNA"/>
</dbReference>
<dbReference type="STRING" id="264462.Bd1735"/>
<dbReference type="Gene3D" id="3.40.1050.10">
    <property type="entry name" value="Carbonic anhydrase"/>
    <property type="match status" value="1"/>
</dbReference>
<dbReference type="SMART" id="SM00947">
    <property type="entry name" value="Pro_CA"/>
    <property type="match status" value="1"/>
</dbReference>
<dbReference type="PANTHER" id="PTHR11002">
    <property type="entry name" value="CARBONIC ANHYDRASE"/>
    <property type="match status" value="1"/>
</dbReference>
<evidence type="ECO:0000256" key="2">
    <source>
        <dbReference type="ARBA" id="ARBA00012925"/>
    </source>
</evidence>
<dbReference type="SUPFAM" id="SSF53056">
    <property type="entry name" value="beta-carbonic anhydrase, cab"/>
    <property type="match status" value="1"/>
</dbReference>
<dbReference type="InterPro" id="IPR015892">
    <property type="entry name" value="Carbonic_anhydrase_CS"/>
</dbReference>
<accession>Q6MMA1</accession>
<dbReference type="KEGG" id="bba:Bd1735"/>
<evidence type="ECO:0000313" key="9">
    <source>
        <dbReference type="Proteomes" id="UP000008080"/>
    </source>
</evidence>
<reference evidence="8 9" key="1">
    <citation type="journal article" date="2004" name="Science">
        <title>A predator unmasked: life cycle of Bdellovibrio bacteriovorus from a genomic perspective.</title>
        <authorList>
            <person name="Rendulic S."/>
            <person name="Jagtap P."/>
            <person name="Rosinus A."/>
            <person name="Eppinger M."/>
            <person name="Baar C."/>
            <person name="Lanz C."/>
            <person name="Keller H."/>
            <person name="Lambert C."/>
            <person name="Evans K.J."/>
            <person name="Goesmann A."/>
            <person name="Meyer F."/>
            <person name="Sockett R.E."/>
            <person name="Schuster S.C."/>
        </authorList>
    </citation>
    <scope>NUCLEOTIDE SEQUENCE [LARGE SCALE GENOMIC DNA]</scope>
    <source>
        <strain evidence="9">ATCC 15356 / DSM 50701 / NCIMB 9529 / HD100</strain>
    </source>
</reference>
<evidence type="ECO:0000313" key="8">
    <source>
        <dbReference type="EMBL" id="CAE79604.1"/>
    </source>
</evidence>
<dbReference type="EC" id="4.2.1.1" evidence="2"/>
<organism evidence="8 9">
    <name type="scientific">Bdellovibrio bacteriovorus (strain ATCC 15356 / DSM 50701 / NCIMB 9529 / HD100)</name>
    <dbReference type="NCBI Taxonomy" id="264462"/>
    <lineage>
        <taxon>Bacteria</taxon>
        <taxon>Pseudomonadati</taxon>
        <taxon>Bdellovibrionota</taxon>
        <taxon>Bdellovibrionia</taxon>
        <taxon>Bdellovibrionales</taxon>
        <taxon>Pseudobdellovibrionaceae</taxon>
        <taxon>Bdellovibrio</taxon>
    </lineage>
</organism>